<dbReference type="Proteomes" id="UP000294855">
    <property type="component" value="Unassembled WGS sequence"/>
</dbReference>
<sequence>MRINSDDKMRIFGVLAERYFADNNWKYYSIEKSTERLQKIAEDINGQHNAYPSITRDWYVQNGGARDIHLADSWDELKTIVGFMKSSPGYFDYFVDTGEIKAFCILSATKELEPERIEVILKAQEAGIRTLVFLANVPSDIEASILQIRKSEC</sequence>
<gene>
    <name evidence="1" type="ORF">C7391_1211</name>
</gene>
<evidence type="ECO:0000313" key="2">
    <source>
        <dbReference type="Proteomes" id="UP000294855"/>
    </source>
</evidence>
<evidence type="ECO:0000313" key="1">
    <source>
        <dbReference type="EMBL" id="TDQ68271.1"/>
    </source>
</evidence>
<comment type="caution">
    <text evidence="1">The sequence shown here is derived from an EMBL/GenBank/DDBJ whole genome shotgun (WGS) entry which is preliminary data.</text>
</comment>
<dbReference type="RefSeq" id="WP_133517659.1">
    <property type="nucleotide sequence ID" value="NZ_JAHDUW010000004.1"/>
</dbReference>
<proteinExistence type="predicted"/>
<protein>
    <submittedName>
        <fullName evidence="1">Uncharacterized protein</fullName>
    </submittedName>
</protein>
<accession>A0A484F567</accession>
<dbReference type="OrthoDB" id="123463at2157"/>
<dbReference type="EMBL" id="SNYS01000009">
    <property type="protein sequence ID" value="TDQ68271.1"/>
    <property type="molecule type" value="Genomic_DNA"/>
</dbReference>
<name>A0A484F567_9EURY</name>
<organism evidence="1 2">
    <name type="scientific">Methanimicrococcus blatticola</name>
    <dbReference type="NCBI Taxonomy" id="91560"/>
    <lineage>
        <taxon>Archaea</taxon>
        <taxon>Methanobacteriati</taxon>
        <taxon>Methanobacteriota</taxon>
        <taxon>Stenosarchaea group</taxon>
        <taxon>Methanomicrobia</taxon>
        <taxon>Methanosarcinales</taxon>
        <taxon>Methanosarcinaceae</taxon>
        <taxon>Methanimicrococcus</taxon>
    </lineage>
</organism>
<keyword evidence="2" id="KW-1185">Reference proteome</keyword>
<dbReference type="AlphaFoldDB" id="A0A484F567"/>
<reference evidence="1 2" key="1">
    <citation type="submission" date="2019-03" db="EMBL/GenBank/DDBJ databases">
        <title>Genomic Encyclopedia of Type Strains, Phase IV (KMG-IV): sequencing the most valuable type-strain genomes for metagenomic binning, comparative biology and taxonomic classification.</title>
        <authorList>
            <person name="Goeker M."/>
        </authorList>
    </citation>
    <scope>NUCLEOTIDE SEQUENCE [LARGE SCALE GENOMIC DNA]</scope>
    <source>
        <strain evidence="1 2">DSM 13328</strain>
    </source>
</reference>